<dbReference type="AlphaFoldDB" id="A0A9N7N7M4"/>
<name>A0A9N7N7M4_STRHE</name>
<dbReference type="OrthoDB" id="1907763at2759"/>
<evidence type="ECO:0000313" key="1">
    <source>
        <dbReference type="EMBL" id="CAA0824964.1"/>
    </source>
</evidence>
<proteinExistence type="predicted"/>
<reference evidence="1" key="1">
    <citation type="submission" date="2019-12" db="EMBL/GenBank/DDBJ databases">
        <authorList>
            <person name="Scholes J."/>
        </authorList>
    </citation>
    <scope>NUCLEOTIDE SEQUENCE</scope>
</reference>
<comment type="caution">
    <text evidence="1">The sequence shown here is derived from an EMBL/GenBank/DDBJ whole genome shotgun (WGS) entry which is preliminary data.</text>
</comment>
<dbReference type="Proteomes" id="UP001153555">
    <property type="component" value="Unassembled WGS sequence"/>
</dbReference>
<sequence length="87" mass="9724">MAHPSGSSGTAVRLRSMVDTTDSSDLATSQIRGRSSLLLDLHRLADAEFFNSFQDDFDDEDVNCYANLNLSFMGNICCNYWKNMMMG</sequence>
<keyword evidence="2" id="KW-1185">Reference proteome</keyword>
<gene>
    <name evidence="1" type="ORF">SHERM_21805</name>
</gene>
<protein>
    <submittedName>
        <fullName evidence="1">Uncharacterized protein</fullName>
    </submittedName>
</protein>
<organism evidence="1 2">
    <name type="scientific">Striga hermonthica</name>
    <name type="common">Purple witchweed</name>
    <name type="synonym">Buchnera hermonthica</name>
    <dbReference type="NCBI Taxonomy" id="68872"/>
    <lineage>
        <taxon>Eukaryota</taxon>
        <taxon>Viridiplantae</taxon>
        <taxon>Streptophyta</taxon>
        <taxon>Embryophyta</taxon>
        <taxon>Tracheophyta</taxon>
        <taxon>Spermatophyta</taxon>
        <taxon>Magnoliopsida</taxon>
        <taxon>eudicotyledons</taxon>
        <taxon>Gunneridae</taxon>
        <taxon>Pentapetalae</taxon>
        <taxon>asterids</taxon>
        <taxon>lamiids</taxon>
        <taxon>Lamiales</taxon>
        <taxon>Orobanchaceae</taxon>
        <taxon>Buchnereae</taxon>
        <taxon>Striga</taxon>
    </lineage>
</organism>
<evidence type="ECO:0000313" key="2">
    <source>
        <dbReference type="Proteomes" id="UP001153555"/>
    </source>
</evidence>
<dbReference type="EMBL" id="CACSLK010025528">
    <property type="protein sequence ID" value="CAA0824964.1"/>
    <property type="molecule type" value="Genomic_DNA"/>
</dbReference>
<accession>A0A9N7N7M4</accession>